<evidence type="ECO:0000256" key="4">
    <source>
        <dbReference type="ARBA" id="ARBA00022967"/>
    </source>
</evidence>
<organism evidence="8 10">
    <name type="scientific">Anaerotruncus colihominis</name>
    <dbReference type="NCBI Taxonomy" id="169435"/>
    <lineage>
        <taxon>Bacteria</taxon>
        <taxon>Bacillati</taxon>
        <taxon>Bacillota</taxon>
        <taxon>Clostridia</taxon>
        <taxon>Eubacteriales</taxon>
        <taxon>Oscillospiraceae</taxon>
        <taxon>Anaerotruncus</taxon>
    </lineage>
</organism>
<comment type="caution">
    <text evidence="8">The sequence shown here is derived from an EMBL/GenBank/DDBJ whole genome shotgun (WGS) entry which is preliminary data.</text>
</comment>
<dbReference type="PANTHER" id="PTHR30335:SF0">
    <property type="entry name" value="ION-TRANSLOCATING OXIDOREDUCTASE COMPLEX SUBUNIT A"/>
    <property type="match status" value="1"/>
</dbReference>
<sequence length="203" mass="21948">MMTYISEFLIAAFTAAILQNAVFARGLGASGETLALNKPRGILRFGAFLIYIVTLSAALAWPLNYLLRLYRLSSRLGIRYLSSITTLLCICLVFALTYVVTRAWLPRLHYALRPLALPAALNTAVLGAILLAFSSGYGYLKTCGFAFGSGAGYTLALLLISEGRKRIALSDVPRAFRGLPVALIYIGILSLAIYGLIGHQLPT</sequence>
<evidence type="ECO:0000313" key="8">
    <source>
        <dbReference type="EMBL" id="OUP66331.1"/>
    </source>
</evidence>
<name>A0A1Y4MFN4_9FIRM</name>
<feature type="transmembrane region" description="Helical" evidence="7">
    <location>
        <begin position="79"/>
        <end position="100"/>
    </location>
</feature>
<feature type="transmembrane region" description="Helical" evidence="7">
    <location>
        <begin position="48"/>
        <end position="67"/>
    </location>
</feature>
<protein>
    <recommendedName>
        <fullName evidence="12">NADH:ubiquinone oxidoreductase, subunit RnfA</fullName>
    </recommendedName>
</protein>
<evidence type="ECO:0000256" key="6">
    <source>
        <dbReference type="ARBA" id="ARBA00023136"/>
    </source>
</evidence>
<keyword evidence="4" id="KW-1278">Translocase</keyword>
<dbReference type="RefSeq" id="WP_082425345.1">
    <property type="nucleotide sequence ID" value="NZ_CAJFJR010000034.1"/>
</dbReference>
<keyword evidence="2" id="KW-0813">Transport</keyword>
<dbReference type="Proteomes" id="UP000260828">
    <property type="component" value="Unassembled WGS sequence"/>
</dbReference>
<accession>A0A1Y4MFN4</accession>
<dbReference type="GO" id="GO:0012505">
    <property type="term" value="C:endomembrane system"/>
    <property type="evidence" value="ECO:0007669"/>
    <property type="project" value="UniProtKB-SubCell"/>
</dbReference>
<keyword evidence="3 7" id="KW-0812">Transmembrane</keyword>
<feature type="transmembrane region" description="Helical" evidence="7">
    <location>
        <begin position="112"/>
        <end position="132"/>
    </location>
</feature>
<dbReference type="InterPro" id="IPR050133">
    <property type="entry name" value="NqrDE/RnfAE_oxidrdctase"/>
</dbReference>
<evidence type="ECO:0000256" key="5">
    <source>
        <dbReference type="ARBA" id="ARBA00022989"/>
    </source>
</evidence>
<dbReference type="PANTHER" id="PTHR30335">
    <property type="entry name" value="INTEGRAL MEMBRANE PROTEIN OF SOXR-REDUCING COMPLEX"/>
    <property type="match status" value="1"/>
</dbReference>
<evidence type="ECO:0008006" key="12">
    <source>
        <dbReference type="Google" id="ProtNLM"/>
    </source>
</evidence>
<dbReference type="EMBL" id="QVME01000003">
    <property type="protein sequence ID" value="RGE68338.1"/>
    <property type="molecule type" value="Genomic_DNA"/>
</dbReference>
<evidence type="ECO:0000256" key="3">
    <source>
        <dbReference type="ARBA" id="ARBA00022692"/>
    </source>
</evidence>
<dbReference type="GO" id="GO:0005886">
    <property type="term" value="C:plasma membrane"/>
    <property type="evidence" value="ECO:0007669"/>
    <property type="project" value="TreeGrafter"/>
</dbReference>
<keyword evidence="6 7" id="KW-0472">Membrane</keyword>
<proteinExistence type="predicted"/>
<reference evidence="10" key="1">
    <citation type="submission" date="2017-04" db="EMBL/GenBank/DDBJ databases">
        <title>Function of individual gut microbiota members based on whole genome sequencing of pure cultures obtained from chicken caecum.</title>
        <authorList>
            <person name="Medvecky M."/>
            <person name="Cejkova D."/>
            <person name="Polansky O."/>
            <person name="Karasova D."/>
            <person name="Kubasova T."/>
            <person name="Cizek A."/>
            <person name="Rychlik I."/>
        </authorList>
    </citation>
    <scope>NUCLEOTIDE SEQUENCE [LARGE SCALE GENOMIC DNA]</scope>
    <source>
        <strain evidence="10">An175</strain>
    </source>
</reference>
<dbReference type="Pfam" id="PF02508">
    <property type="entry name" value="Rnf-Nqr"/>
    <property type="match status" value="1"/>
</dbReference>
<gene>
    <name evidence="8" type="ORF">B5F11_19465</name>
    <name evidence="9" type="ORF">DXC40_08345</name>
</gene>
<evidence type="ECO:0000256" key="2">
    <source>
        <dbReference type="ARBA" id="ARBA00022448"/>
    </source>
</evidence>
<evidence type="ECO:0000256" key="7">
    <source>
        <dbReference type="SAM" id="Phobius"/>
    </source>
</evidence>
<dbReference type="EMBL" id="NFKP01000042">
    <property type="protein sequence ID" value="OUP66331.1"/>
    <property type="molecule type" value="Genomic_DNA"/>
</dbReference>
<keyword evidence="5 7" id="KW-1133">Transmembrane helix</keyword>
<reference evidence="8" key="2">
    <citation type="journal article" date="2018" name="BMC Genomics">
        <title>Whole genome sequencing and function prediction of 133 gut anaerobes isolated from chicken caecum in pure cultures.</title>
        <authorList>
            <person name="Medvecky M."/>
            <person name="Cejkova D."/>
            <person name="Polansky O."/>
            <person name="Karasova D."/>
            <person name="Kubasova T."/>
            <person name="Cizek A."/>
            <person name="Rychlik I."/>
        </authorList>
    </citation>
    <scope>NUCLEOTIDE SEQUENCE</scope>
    <source>
        <strain evidence="8">An175</strain>
    </source>
</reference>
<reference evidence="9 11" key="3">
    <citation type="submission" date="2018-08" db="EMBL/GenBank/DDBJ databases">
        <title>A genome reference for cultivated species of the human gut microbiota.</title>
        <authorList>
            <person name="Zou Y."/>
            <person name="Xue W."/>
            <person name="Luo G."/>
        </authorList>
    </citation>
    <scope>NUCLEOTIDE SEQUENCE [LARGE SCALE GENOMIC DNA]</scope>
    <source>
        <strain evidence="9 11">TF05-12AC</strain>
    </source>
</reference>
<dbReference type="InterPro" id="IPR003667">
    <property type="entry name" value="NqrDE/RnfAE"/>
</dbReference>
<evidence type="ECO:0000256" key="1">
    <source>
        <dbReference type="ARBA" id="ARBA00004127"/>
    </source>
</evidence>
<feature type="transmembrane region" description="Helical" evidence="7">
    <location>
        <begin position="179"/>
        <end position="197"/>
    </location>
</feature>
<evidence type="ECO:0000313" key="10">
    <source>
        <dbReference type="Proteomes" id="UP000196386"/>
    </source>
</evidence>
<dbReference type="OrthoDB" id="1820404at2"/>
<dbReference type="Proteomes" id="UP000196386">
    <property type="component" value="Unassembled WGS sequence"/>
</dbReference>
<comment type="subcellular location">
    <subcellularLocation>
        <location evidence="1">Endomembrane system</location>
        <topology evidence="1">Multi-pass membrane protein</topology>
    </subcellularLocation>
</comment>
<evidence type="ECO:0000313" key="11">
    <source>
        <dbReference type="Proteomes" id="UP000260828"/>
    </source>
</evidence>
<feature type="transmembrane region" description="Helical" evidence="7">
    <location>
        <begin position="139"/>
        <end position="159"/>
    </location>
</feature>
<dbReference type="AlphaFoldDB" id="A0A1Y4MFN4"/>
<evidence type="ECO:0000313" key="9">
    <source>
        <dbReference type="EMBL" id="RGE68338.1"/>
    </source>
</evidence>